<reference evidence="7" key="1">
    <citation type="submission" date="2021-01" db="EMBL/GenBank/DDBJ databases">
        <authorList>
            <person name="Corre E."/>
            <person name="Pelletier E."/>
            <person name="Niang G."/>
            <person name="Scheremetjew M."/>
            <person name="Finn R."/>
            <person name="Kale V."/>
            <person name="Holt S."/>
            <person name="Cochrane G."/>
            <person name="Meng A."/>
            <person name="Brown T."/>
            <person name="Cohen L."/>
        </authorList>
    </citation>
    <scope>NUCLEOTIDE SEQUENCE</scope>
    <source>
        <strain evidence="7">CT5</strain>
    </source>
</reference>
<dbReference type="Gene3D" id="2.40.30.10">
    <property type="entry name" value="Translation factors"/>
    <property type="match status" value="2"/>
</dbReference>
<accession>A0A7S3KVP3</accession>
<proteinExistence type="predicted"/>
<keyword evidence="4" id="KW-0648">Protein biosynthesis</keyword>
<dbReference type="GO" id="GO:0003743">
    <property type="term" value="F:translation initiation factor activity"/>
    <property type="evidence" value="ECO:0007669"/>
    <property type="project" value="UniProtKB-KW"/>
</dbReference>
<dbReference type="FunFam" id="2.40.30.10:FF:000075">
    <property type="entry name" value="Translation initiation factor 2 subunit gamma"/>
    <property type="match status" value="1"/>
</dbReference>
<dbReference type="AlphaFoldDB" id="A0A7S3KVP3"/>
<evidence type="ECO:0000256" key="2">
    <source>
        <dbReference type="ARBA" id="ARBA00022741"/>
    </source>
</evidence>
<dbReference type="GO" id="GO:0016787">
    <property type="term" value="F:hydrolase activity"/>
    <property type="evidence" value="ECO:0007669"/>
    <property type="project" value="UniProtKB-KW"/>
</dbReference>
<dbReference type="GO" id="GO:0005525">
    <property type="term" value="F:GTP binding"/>
    <property type="evidence" value="ECO:0007669"/>
    <property type="project" value="UniProtKB-KW"/>
</dbReference>
<evidence type="ECO:0000259" key="6">
    <source>
        <dbReference type="Pfam" id="PF09173"/>
    </source>
</evidence>
<dbReference type="CDD" id="cd15490">
    <property type="entry name" value="eIF2_gamma_III"/>
    <property type="match status" value="1"/>
</dbReference>
<keyword evidence="1" id="KW-0396">Initiation factor</keyword>
<keyword evidence="5" id="KW-0342">GTP-binding</keyword>
<dbReference type="GO" id="GO:0005850">
    <property type="term" value="C:eukaryotic translation initiation factor 2 complex"/>
    <property type="evidence" value="ECO:0007669"/>
    <property type="project" value="TreeGrafter"/>
</dbReference>
<dbReference type="SUPFAM" id="SSF50465">
    <property type="entry name" value="EF-Tu/eEF-1alpha/eIF2-gamma C-terminal domain"/>
    <property type="match status" value="1"/>
</dbReference>
<dbReference type="GO" id="GO:0001731">
    <property type="term" value="P:formation of translation preinitiation complex"/>
    <property type="evidence" value="ECO:0007669"/>
    <property type="project" value="TreeGrafter"/>
</dbReference>
<evidence type="ECO:0000256" key="4">
    <source>
        <dbReference type="ARBA" id="ARBA00022917"/>
    </source>
</evidence>
<dbReference type="SUPFAM" id="SSF50447">
    <property type="entry name" value="Translation proteins"/>
    <property type="match status" value="1"/>
</dbReference>
<feature type="domain" description="Initiation factor eIF2 gamma C-terminal" evidence="6">
    <location>
        <begin position="72"/>
        <end position="160"/>
    </location>
</feature>
<gene>
    <name evidence="7" type="ORF">ECRA1380_LOCUS17971</name>
</gene>
<dbReference type="InterPro" id="IPR009000">
    <property type="entry name" value="Transl_B-barrel_sf"/>
</dbReference>
<keyword evidence="2" id="KW-0547">Nucleotide-binding</keyword>
<dbReference type="InterPro" id="IPR009001">
    <property type="entry name" value="Transl_elong_EF1A/Init_IF2_C"/>
</dbReference>
<dbReference type="GO" id="GO:0005829">
    <property type="term" value="C:cytosol"/>
    <property type="evidence" value="ECO:0007669"/>
    <property type="project" value="TreeGrafter"/>
</dbReference>
<dbReference type="Pfam" id="PF09173">
    <property type="entry name" value="eIF2_C"/>
    <property type="match status" value="1"/>
</dbReference>
<dbReference type="InterPro" id="IPR050543">
    <property type="entry name" value="eIF2G"/>
</dbReference>
<evidence type="ECO:0000313" key="7">
    <source>
        <dbReference type="EMBL" id="CAE0392993.1"/>
    </source>
</evidence>
<dbReference type="GO" id="GO:0000049">
    <property type="term" value="F:tRNA binding"/>
    <property type="evidence" value="ECO:0007669"/>
    <property type="project" value="TreeGrafter"/>
</dbReference>
<protein>
    <recommendedName>
        <fullName evidence="6">Initiation factor eIF2 gamma C-terminal domain-containing protein</fullName>
    </recommendedName>
</protein>
<dbReference type="PANTHER" id="PTHR42854">
    <property type="entry name" value="EUKARYOTIC TRANSLATION INITIATION FACTOR 2 SUBUNIT 3 FAMILY MEMBER"/>
    <property type="match status" value="1"/>
</dbReference>
<sequence length="168" mass="18601">MSGKDKNTGKRKCTSIMSRIVSLKAEQNDLLYAVPGGLVAVGLKCDPSLTRDDHLNGQFLGHPNKLPEVVEEVVIKFYLLRRLLGVVSDNTKKEKVSSLKKEEILLINISANSVGGKVIEKKKSMAKIQFLMPACASVGDKITLSRKIVKNWRLIGWGEIDKVTKVQQ</sequence>
<evidence type="ECO:0000256" key="5">
    <source>
        <dbReference type="ARBA" id="ARBA00023134"/>
    </source>
</evidence>
<organism evidence="7">
    <name type="scientific">Euplotes crassus</name>
    <dbReference type="NCBI Taxonomy" id="5936"/>
    <lineage>
        <taxon>Eukaryota</taxon>
        <taxon>Sar</taxon>
        <taxon>Alveolata</taxon>
        <taxon>Ciliophora</taxon>
        <taxon>Intramacronucleata</taxon>
        <taxon>Spirotrichea</taxon>
        <taxon>Hypotrichia</taxon>
        <taxon>Euplotida</taxon>
        <taxon>Euplotidae</taxon>
        <taxon>Moneuplotes</taxon>
    </lineage>
</organism>
<dbReference type="PANTHER" id="PTHR42854:SF3">
    <property type="entry name" value="EUKARYOTIC TRANSLATION INITIATION FACTOR 2 SUBUNIT 3-RELATED"/>
    <property type="match status" value="1"/>
</dbReference>
<name>A0A7S3KVP3_EUPCR</name>
<dbReference type="EMBL" id="HBIK01038317">
    <property type="protein sequence ID" value="CAE0392993.1"/>
    <property type="molecule type" value="Transcribed_RNA"/>
</dbReference>
<keyword evidence="3" id="KW-0378">Hydrolase</keyword>
<evidence type="ECO:0000256" key="1">
    <source>
        <dbReference type="ARBA" id="ARBA00022540"/>
    </source>
</evidence>
<dbReference type="InterPro" id="IPR015256">
    <property type="entry name" value="eIF2g_C"/>
</dbReference>
<evidence type="ECO:0000256" key="3">
    <source>
        <dbReference type="ARBA" id="ARBA00022801"/>
    </source>
</evidence>